<evidence type="ECO:0000313" key="2">
    <source>
        <dbReference type="EMBL" id="MFC3682680.1"/>
    </source>
</evidence>
<dbReference type="EMBL" id="JBHRXX010000002">
    <property type="protein sequence ID" value="MFC3682680.1"/>
    <property type="molecule type" value="Genomic_DNA"/>
</dbReference>
<dbReference type="Proteomes" id="UP001595729">
    <property type="component" value="Unassembled WGS sequence"/>
</dbReference>
<evidence type="ECO:0000313" key="3">
    <source>
        <dbReference type="Proteomes" id="UP001595729"/>
    </source>
</evidence>
<organism evidence="2 3">
    <name type="scientific">Hydrogenophaga luteola</name>
    <dbReference type="NCBI Taxonomy" id="1591122"/>
    <lineage>
        <taxon>Bacteria</taxon>
        <taxon>Pseudomonadati</taxon>
        <taxon>Pseudomonadota</taxon>
        <taxon>Betaproteobacteria</taxon>
        <taxon>Burkholderiales</taxon>
        <taxon>Comamonadaceae</taxon>
        <taxon>Hydrogenophaga</taxon>
    </lineage>
</organism>
<feature type="region of interest" description="Disordered" evidence="1">
    <location>
        <begin position="1"/>
        <end position="25"/>
    </location>
</feature>
<sequence>MFKSIFSKLTGSKPQPASTHAQQQDPAAAALMRAIEEKRKTDPLIGAKLGSKEINQRLINAMKNEKGVHVESLLCALGALAGYSCQANLRAQALEKGMPETAAFTVIDTADGKKYFFGDPLNQVLAESQYSVWGLAAGAAQHNGCSSLPDISEIFGYVSKTVGGAEFGIPRIPEGHQPGDTPTNYVKALWPKLLPTIKQFCQKPSEWPILLGLAVQEILDMSKGVIAPDLALKIVMESAIPMSKVDLATA</sequence>
<keyword evidence="3" id="KW-1185">Reference proteome</keyword>
<proteinExistence type="predicted"/>
<evidence type="ECO:0000256" key="1">
    <source>
        <dbReference type="SAM" id="MobiDB-lite"/>
    </source>
</evidence>
<reference evidence="3" key="1">
    <citation type="journal article" date="2019" name="Int. J. Syst. Evol. Microbiol.">
        <title>The Global Catalogue of Microorganisms (GCM) 10K type strain sequencing project: providing services to taxonomists for standard genome sequencing and annotation.</title>
        <authorList>
            <consortium name="The Broad Institute Genomics Platform"/>
            <consortium name="The Broad Institute Genome Sequencing Center for Infectious Disease"/>
            <person name="Wu L."/>
            <person name="Ma J."/>
        </authorList>
    </citation>
    <scope>NUCLEOTIDE SEQUENCE [LARGE SCALE GENOMIC DNA]</scope>
    <source>
        <strain evidence="3">KCTC 42501</strain>
    </source>
</reference>
<accession>A0ABV7VZ33</accession>
<name>A0ABV7VZ33_9BURK</name>
<protein>
    <submittedName>
        <fullName evidence="2">Uncharacterized protein</fullName>
    </submittedName>
</protein>
<gene>
    <name evidence="2" type="ORF">ACFOPI_03685</name>
</gene>
<dbReference type="RefSeq" id="WP_382170963.1">
    <property type="nucleotide sequence ID" value="NZ_JBHRXX010000002.1"/>
</dbReference>
<comment type="caution">
    <text evidence="2">The sequence shown here is derived from an EMBL/GenBank/DDBJ whole genome shotgun (WGS) entry which is preliminary data.</text>
</comment>
<feature type="compositionally biased region" description="Polar residues" evidence="1">
    <location>
        <begin position="7"/>
        <end position="25"/>
    </location>
</feature>